<dbReference type="Gramene" id="rna-AYBTSS11_LOCUS1700">
    <property type="protein sequence ID" value="CAJ1842676.1"/>
    <property type="gene ID" value="gene-AYBTSS11_LOCUS1700"/>
</dbReference>
<reference evidence="1" key="1">
    <citation type="submission" date="2023-10" db="EMBL/GenBank/DDBJ databases">
        <authorList>
            <person name="Domelevo Entfellner J.-B."/>
        </authorList>
    </citation>
    <scope>NUCLEOTIDE SEQUENCE</scope>
</reference>
<accession>A0AA86RVK5</accession>
<keyword evidence="2" id="KW-1185">Reference proteome</keyword>
<proteinExistence type="predicted"/>
<sequence length="72" mass="8128">MVSSLDAPHITAFMSWVMDHKVYSKKEEDFRNSWGKIALDASYVTIAGETNNKDHNILTTHGIYSRGQLTQA</sequence>
<name>A0AA86RVK5_9FABA</name>
<dbReference type="EMBL" id="OY731398">
    <property type="protein sequence ID" value="CAJ1842676.1"/>
    <property type="molecule type" value="Genomic_DNA"/>
</dbReference>
<dbReference type="AlphaFoldDB" id="A0AA86RVK5"/>
<organism evidence="1 2">
    <name type="scientific">Sphenostylis stenocarpa</name>
    <dbReference type="NCBI Taxonomy" id="92480"/>
    <lineage>
        <taxon>Eukaryota</taxon>
        <taxon>Viridiplantae</taxon>
        <taxon>Streptophyta</taxon>
        <taxon>Embryophyta</taxon>
        <taxon>Tracheophyta</taxon>
        <taxon>Spermatophyta</taxon>
        <taxon>Magnoliopsida</taxon>
        <taxon>eudicotyledons</taxon>
        <taxon>Gunneridae</taxon>
        <taxon>Pentapetalae</taxon>
        <taxon>rosids</taxon>
        <taxon>fabids</taxon>
        <taxon>Fabales</taxon>
        <taxon>Fabaceae</taxon>
        <taxon>Papilionoideae</taxon>
        <taxon>50 kb inversion clade</taxon>
        <taxon>NPAAA clade</taxon>
        <taxon>indigoferoid/millettioid clade</taxon>
        <taxon>Phaseoleae</taxon>
        <taxon>Sphenostylis</taxon>
    </lineage>
</organism>
<dbReference type="Proteomes" id="UP001189624">
    <property type="component" value="Chromosome 1"/>
</dbReference>
<protein>
    <submittedName>
        <fullName evidence="1">Uncharacterized protein</fullName>
    </submittedName>
</protein>
<evidence type="ECO:0000313" key="2">
    <source>
        <dbReference type="Proteomes" id="UP001189624"/>
    </source>
</evidence>
<gene>
    <name evidence="1" type="ORF">AYBTSS11_LOCUS1700</name>
</gene>
<evidence type="ECO:0000313" key="1">
    <source>
        <dbReference type="EMBL" id="CAJ1842676.1"/>
    </source>
</evidence>